<dbReference type="SUPFAM" id="SSF52283">
    <property type="entry name" value="Formate/glycerate dehydrogenase catalytic domain-like"/>
    <property type="match status" value="1"/>
</dbReference>
<dbReference type="Pfam" id="PF00389">
    <property type="entry name" value="2-Hacid_dh"/>
    <property type="match status" value="1"/>
</dbReference>
<reference evidence="7 8" key="1">
    <citation type="submission" date="2014-09" db="EMBL/GenBank/DDBJ databases">
        <title>Genome sequencing and annotation of Bacillus Okhensis strain Kh10-101T.</title>
        <authorList>
            <person name="Prakash J.S."/>
        </authorList>
    </citation>
    <scope>NUCLEOTIDE SEQUENCE [LARGE SCALE GENOMIC DNA]</scope>
    <source>
        <strain evidence="8">Kh10-101T</strain>
    </source>
</reference>
<dbReference type="PROSITE" id="PS00671">
    <property type="entry name" value="D_2_HYDROXYACID_DH_3"/>
    <property type="match status" value="1"/>
</dbReference>
<feature type="domain" description="D-isomer specific 2-hydroxyacid dehydrogenase catalytic" evidence="5">
    <location>
        <begin position="7"/>
        <end position="303"/>
    </location>
</feature>
<dbReference type="InterPro" id="IPR006140">
    <property type="entry name" value="D-isomer_DH_NAD-bd"/>
</dbReference>
<comment type="similarity">
    <text evidence="1 4">Belongs to the D-isomer specific 2-hydroxyacid dehydrogenase family.</text>
</comment>
<dbReference type="InterPro" id="IPR036291">
    <property type="entry name" value="NAD(P)-bd_dom_sf"/>
</dbReference>
<dbReference type="InterPro" id="IPR029753">
    <property type="entry name" value="D-isomer_DH_CS"/>
</dbReference>
<evidence type="ECO:0000313" key="7">
    <source>
        <dbReference type="EMBL" id="KHF39509.1"/>
    </source>
</evidence>
<dbReference type="SUPFAM" id="SSF51735">
    <property type="entry name" value="NAD(P)-binding Rossmann-fold domains"/>
    <property type="match status" value="1"/>
</dbReference>
<evidence type="ECO:0000256" key="2">
    <source>
        <dbReference type="ARBA" id="ARBA00023002"/>
    </source>
</evidence>
<dbReference type="Gene3D" id="3.40.50.720">
    <property type="entry name" value="NAD(P)-binding Rossmann-like Domain"/>
    <property type="match status" value="2"/>
</dbReference>
<evidence type="ECO:0000256" key="3">
    <source>
        <dbReference type="ARBA" id="ARBA00023027"/>
    </source>
</evidence>
<dbReference type="PANTHER" id="PTHR43333:SF1">
    <property type="entry name" value="D-ISOMER SPECIFIC 2-HYDROXYACID DEHYDROGENASE NAD-BINDING DOMAIN-CONTAINING PROTEIN"/>
    <property type="match status" value="1"/>
</dbReference>
<proteinExistence type="inferred from homology"/>
<dbReference type="Proteomes" id="UP000030832">
    <property type="component" value="Unassembled WGS sequence"/>
</dbReference>
<gene>
    <name evidence="7" type="ORF">LQ50_14710</name>
</gene>
<evidence type="ECO:0008006" key="9">
    <source>
        <dbReference type="Google" id="ProtNLM"/>
    </source>
</evidence>
<dbReference type="GO" id="GO:0016616">
    <property type="term" value="F:oxidoreductase activity, acting on the CH-OH group of donors, NAD or NADP as acceptor"/>
    <property type="evidence" value="ECO:0007669"/>
    <property type="project" value="InterPro"/>
</dbReference>
<dbReference type="Pfam" id="PF02826">
    <property type="entry name" value="2-Hacid_dh_C"/>
    <property type="match status" value="1"/>
</dbReference>
<name>A0A0B0IHH6_9BACI</name>
<evidence type="ECO:0000256" key="1">
    <source>
        <dbReference type="ARBA" id="ARBA00005854"/>
    </source>
</evidence>
<sequence>MIVSTTDELTEEHLQEFYKKNGEQIVSYFNIEEIDTEVSKKVEILITFGNDLTAENLDRFPRLRWIQLLSVGLEDLPFEAIKQRQIFVTYVRGIHAIPMTEFVIGGMLHFAKHFHRYIELQKQQVWDRDNLVGELNEGQLLIYGTGAIGSELARKAKLFNMTVHGVNSLGKQVAPFDEVFTMEQSFNRIGDYDYVAIILPLTPTTKGIFSEDVLIQLNKDAVLINVGRGGLMDEDALYNILNEKKIKGAILDVFIEEPLPKGHPFWELENVVVTPHMSAKSGRYIDRCMEIFNQNYTEFMTQERFNMINVVNLDRYY</sequence>
<evidence type="ECO:0000259" key="6">
    <source>
        <dbReference type="Pfam" id="PF02826"/>
    </source>
</evidence>
<evidence type="ECO:0000313" key="8">
    <source>
        <dbReference type="Proteomes" id="UP000030832"/>
    </source>
</evidence>
<dbReference type="CDD" id="cd05300">
    <property type="entry name" value="2-Hacid_dh_1"/>
    <property type="match status" value="1"/>
</dbReference>
<dbReference type="EMBL" id="JRJU01000018">
    <property type="protein sequence ID" value="KHF39509.1"/>
    <property type="molecule type" value="Genomic_DNA"/>
</dbReference>
<keyword evidence="8" id="KW-1185">Reference proteome</keyword>
<dbReference type="GO" id="GO:0051287">
    <property type="term" value="F:NAD binding"/>
    <property type="evidence" value="ECO:0007669"/>
    <property type="project" value="InterPro"/>
</dbReference>
<dbReference type="eggNOG" id="COG0111">
    <property type="taxonomic scope" value="Bacteria"/>
</dbReference>
<dbReference type="InterPro" id="IPR006139">
    <property type="entry name" value="D-isomer_2_OHA_DH_cat_dom"/>
</dbReference>
<dbReference type="OrthoDB" id="9805416at2"/>
<protein>
    <recommendedName>
        <fullName evidence="9">D-2-hydroxyacid dehydrogenase</fullName>
    </recommendedName>
</protein>
<feature type="domain" description="D-isomer specific 2-hydroxyacid dehydrogenase NAD-binding" evidence="6">
    <location>
        <begin position="105"/>
        <end position="278"/>
    </location>
</feature>
<keyword evidence="3" id="KW-0520">NAD</keyword>
<comment type="caution">
    <text evidence="7">The sequence shown here is derived from an EMBL/GenBank/DDBJ whole genome shotgun (WGS) entry which is preliminary data.</text>
</comment>
<dbReference type="PANTHER" id="PTHR43333">
    <property type="entry name" value="2-HACID_DH_C DOMAIN-CONTAINING PROTEIN"/>
    <property type="match status" value="1"/>
</dbReference>
<evidence type="ECO:0000259" key="5">
    <source>
        <dbReference type="Pfam" id="PF00389"/>
    </source>
</evidence>
<keyword evidence="2 4" id="KW-0560">Oxidoreductase</keyword>
<dbReference type="RefSeq" id="WP_034630355.1">
    <property type="nucleotide sequence ID" value="NZ_JRJU01000018.1"/>
</dbReference>
<dbReference type="STRING" id="333138.LQ50_14710"/>
<dbReference type="AlphaFoldDB" id="A0A0B0IHH6"/>
<accession>A0A0B0IHH6</accession>
<evidence type="ECO:0000256" key="4">
    <source>
        <dbReference type="RuleBase" id="RU003719"/>
    </source>
</evidence>
<organism evidence="7 8">
    <name type="scientific">Halalkalibacter okhensis</name>
    <dbReference type="NCBI Taxonomy" id="333138"/>
    <lineage>
        <taxon>Bacteria</taxon>
        <taxon>Bacillati</taxon>
        <taxon>Bacillota</taxon>
        <taxon>Bacilli</taxon>
        <taxon>Bacillales</taxon>
        <taxon>Bacillaceae</taxon>
        <taxon>Halalkalibacter</taxon>
    </lineage>
</organism>